<organism evidence="1 2">
    <name type="scientific">Clostridium cylindrosporum DSM 605</name>
    <dbReference type="NCBI Taxonomy" id="1121307"/>
    <lineage>
        <taxon>Bacteria</taxon>
        <taxon>Bacillati</taxon>
        <taxon>Bacillota</taxon>
        <taxon>Clostridia</taxon>
        <taxon>Eubacteriales</taxon>
        <taxon>Clostridiaceae</taxon>
        <taxon>Clostridium</taxon>
    </lineage>
</organism>
<accession>A0A0J8DAV9</accession>
<proteinExistence type="predicted"/>
<dbReference type="OrthoDB" id="3034847at2"/>
<dbReference type="RefSeq" id="WP_048569373.1">
    <property type="nucleotide sequence ID" value="NZ_LFVU01000003.1"/>
</dbReference>
<name>A0A0J8DAV9_CLOCY</name>
<dbReference type="STRING" id="1121307.CLCY_7c00340"/>
<evidence type="ECO:0008006" key="3">
    <source>
        <dbReference type="Google" id="ProtNLM"/>
    </source>
</evidence>
<dbReference type="AlphaFoldDB" id="A0A0J8DAV9"/>
<dbReference type="PATRIC" id="fig|1121307.3.peg.2316"/>
<reference evidence="1 2" key="1">
    <citation type="submission" date="2015-06" db="EMBL/GenBank/DDBJ databases">
        <title>Draft genome sequence of the purine-degrading Clostridium cylindrosporum HC-1 (DSM 605).</title>
        <authorList>
            <person name="Poehlein A."/>
            <person name="Schiel-Bengelsdorf B."/>
            <person name="Bengelsdorf F."/>
            <person name="Daniel R."/>
            <person name="Duerre P."/>
        </authorList>
    </citation>
    <scope>NUCLEOTIDE SEQUENCE [LARGE SCALE GENOMIC DNA]</scope>
    <source>
        <strain evidence="1 2">DSM 605</strain>
    </source>
</reference>
<keyword evidence="2" id="KW-1185">Reference proteome</keyword>
<gene>
    <name evidence="1" type="ORF">CLCY_7c00340</name>
</gene>
<evidence type="ECO:0000313" key="1">
    <source>
        <dbReference type="EMBL" id="KMT22987.1"/>
    </source>
</evidence>
<sequence length="332" mass="39505">MHKFKLSVPLTYNNISKYNSYASGSSIVFKIQDYVEFNTQYEFERNEEFINEDIKIILEGKEEHIYLVIQDIYANDKDEVYNSFKDLINRVCIILTFSMQSKVANTNYFHSKFTYNPSDINIEILDGYLHSFGYKDTLICTINNRVDNNEFKDLFVSMNKSDSFKFIMEAYYRSFGELEDRSRYYNLFTIIEYIEENYKDKSNSLKLFNKSFTDEVSKVFLEKLSEEYLGFSEDTINDLISGFKSYLGKITNKSRAEKLYNIITQYFGIKKVICNFEKKSYEITCEKIRSFINFRNKLFHAKSFTEEELKMLRSITDELMGLCDNIIYKLHK</sequence>
<protein>
    <recommendedName>
        <fullName evidence="3">Apea-like HEPN domain-containing protein</fullName>
    </recommendedName>
</protein>
<evidence type="ECO:0000313" key="2">
    <source>
        <dbReference type="Proteomes" id="UP000036756"/>
    </source>
</evidence>
<comment type="caution">
    <text evidence="1">The sequence shown here is derived from an EMBL/GenBank/DDBJ whole genome shotgun (WGS) entry which is preliminary data.</text>
</comment>
<dbReference type="EMBL" id="LFVU01000003">
    <property type="protein sequence ID" value="KMT22987.1"/>
    <property type="molecule type" value="Genomic_DNA"/>
</dbReference>
<dbReference type="Proteomes" id="UP000036756">
    <property type="component" value="Unassembled WGS sequence"/>
</dbReference>